<dbReference type="GO" id="GO:0005524">
    <property type="term" value="F:ATP binding"/>
    <property type="evidence" value="ECO:0007669"/>
    <property type="project" value="InterPro"/>
</dbReference>
<keyword evidence="4" id="KW-0137">Centromere</keyword>
<dbReference type="PANTHER" id="PTHR14030:SF4">
    <property type="entry name" value="BUB1 KINASE, ISOFORM A-RELATED"/>
    <property type="match status" value="1"/>
</dbReference>
<gene>
    <name evidence="8" type="ORF">MKZ38_002817</name>
</gene>
<reference evidence="8" key="1">
    <citation type="submission" date="2022-07" db="EMBL/GenBank/DDBJ databases">
        <title>Draft genome sequence of Zalerion maritima ATCC 34329, a (micro)plastics degrading marine fungus.</title>
        <authorList>
            <person name="Paco A."/>
            <person name="Goncalves M.F.M."/>
            <person name="Rocha-Santos T.A.P."/>
            <person name="Alves A."/>
        </authorList>
    </citation>
    <scope>NUCLEOTIDE SEQUENCE</scope>
    <source>
        <strain evidence="8">ATCC 34329</strain>
    </source>
</reference>
<dbReference type="Gene3D" id="1.25.40.430">
    <property type="match status" value="1"/>
</dbReference>
<dbReference type="InterPro" id="IPR013212">
    <property type="entry name" value="Mad3/Bub1_I"/>
</dbReference>
<feature type="domain" description="BUB1 N-terminal" evidence="7">
    <location>
        <begin position="63"/>
        <end position="229"/>
    </location>
</feature>
<dbReference type="InterPro" id="IPR000719">
    <property type="entry name" value="Prot_kinase_dom"/>
</dbReference>
<dbReference type="Proteomes" id="UP001201980">
    <property type="component" value="Unassembled WGS sequence"/>
</dbReference>
<evidence type="ECO:0000256" key="2">
    <source>
        <dbReference type="ARBA" id="ARBA00022454"/>
    </source>
</evidence>
<comment type="subcellular location">
    <subcellularLocation>
        <location evidence="1">Chromosome</location>
        <location evidence="1">Centromere</location>
        <location evidence="1">Kinetochore</location>
    </subcellularLocation>
</comment>
<dbReference type="Gene3D" id="1.10.510.10">
    <property type="entry name" value="Transferase(Phosphotransferase) domain 1"/>
    <property type="match status" value="1"/>
</dbReference>
<feature type="compositionally biased region" description="Basic and acidic residues" evidence="5">
    <location>
        <begin position="390"/>
        <end position="400"/>
    </location>
</feature>
<feature type="region of interest" description="Disordered" evidence="5">
    <location>
        <begin position="758"/>
        <end position="780"/>
    </location>
</feature>
<dbReference type="GO" id="GO:0004672">
    <property type="term" value="F:protein kinase activity"/>
    <property type="evidence" value="ECO:0007669"/>
    <property type="project" value="InterPro"/>
</dbReference>
<sequence>MGSDDLIDFEIIEGQKENIQSLPGGRSAKKLVDVFSPSQPLHKLATPTPTDSKNINDCIRAEYEAEVENLAESDDPLDIFDRYVQWTLDAYPSAQATPQSGLHTLLERATKTFVSYPQYKNDPRYLKLWIHYIHFFSDAPRETFVYLARHGIGDSLALFYEEYAAWLEGAGRWGQSEEVYKLGLEYEARPAARLLRKFGEFQQRLEQQPDAADGPSSPALPTVRPALAAKVDPFAAPTRPHDPQVPRPNMGVGGGGGGAAKPSKSKLAIFSDADAAYPAMGSGGPDSKGWDTIGSISERKKENVMEPKPWAGEVLKAGGKKSSGPKMAIFRDPHQVTVNAHSGKKERVSVDLSLLYPYPDEPGSERCFEEVWAMNRGWLDVDFDDDSNDESQHVEEEPPRKIPVFSDESPDSRPQKGKMTVFADNEPPQGRSIVSIFSDKSGLDVDLLSEQVSEKLVIHRDGPMVDENGVVIASRPAHGRKKAIEVNETMVVREDIQMYDENGATQDNGRNRKKKVIEINETQTIKAKLDSPTGPKMPKRKRSQGAEPTMTIHTKEAMGDIYDIFNDPSQQQPRANEDEYEIFSDSEGDYTSGGENTTRNIGTGDAGDGGYQNNLSPTKSESEWSDFTARKHIPNLDDTGVCQQDETLSSGRPTPDRSQQANISKTPDDIRDEADELVVEEEEEDDDSVTASGSSPPRTRTIFIPIPPEDYVAPTRPYRDPVEVANNRLPFMTPITERTESSLGVATSFQQQYYDPKTLTPSKEFSSPGRPHEEYDDDGDEMATNEEFTEPLSNPLRDVVTETIPSAGKILQLQLEKPRPASPIAVKKPLAPKVNAPKVNAPKVNAPKGPIITDIQCNPVDEQVRHEILEKMVPGLSSYDGFFDHRDEDFPQFPDLKKWAKAGSTKCKAEGTVLALNFPNAKGTYTLKRVLGAGAFAPVYLVENSDAERAQVNDENTPVAIMGQGAFASAHAKRNRFEALKAEQDPPSAWEFHMIRLAHSRLGAHERAARSLTTAMELHLFKNSSFLLLPFHPYSTLLEVVNFMHSEGLMEEQLAMFFAIELVRTTEVLHAKGIAHGDIKIDNCLLRLDHQANSSSTHNLDSRYRPDGSEGWGDRGLVLIDFGRGIDMRAFHKDVAFIADWEYSSVDPIEIREGRPWTWQIDYHGLASTIHCILFGKYMDISRADSGGLPGAGGRRYKIKESLKRYWQTDIWASCFETLLNPVAGAKDMGEEGGKMPLIKGMKKMRTEMEEWLEKNCERGTGLRGLLTKVEAFAVANTKRRSL</sequence>
<dbReference type="InterPro" id="IPR012572">
    <property type="entry name" value="Mad3/Bub1_II"/>
</dbReference>
<dbReference type="SMART" id="SM00777">
    <property type="entry name" value="Mad3_BUB1_I"/>
    <property type="match status" value="1"/>
</dbReference>
<keyword evidence="3" id="KW-0995">Kinetochore</keyword>
<feature type="compositionally biased region" description="Polar residues" evidence="5">
    <location>
        <begin position="641"/>
        <end position="665"/>
    </location>
</feature>
<evidence type="ECO:0000256" key="1">
    <source>
        <dbReference type="ARBA" id="ARBA00004629"/>
    </source>
</evidence>
<dbReference type="InterPro" id="IPR008271">
    <property type="entry name" value="Ser/Thr_kinase_AS"/>
</dbReference>
<evidence type="ECO:0000313" key="8">
    <source>
        <dbReference type="EMBL" id="KAJ2899743.1"/>
    </source>
</evidence>
<evidence type="ECO:0000313" key="9">
    <source>
        <dbReference type="Proteomes" id="UP001201980"/>
    </source>
</evidence>
<dbReference type="GO" id="GO:0007094">
    <property type="term" value="P:mitotic spindle assembly checkpoint signaling"/>
    <property type="evidence" value="ECO:0007669"/>
    <property type="project" value="InterPro"/>
</dbReference>
<evidence type="ECO:0000259" key="6">
    <source>
        <dbReference type="PROSITE" id="PS50011"/>
    </source>
</evidence>
<feature type="region of interest" description="Disordered" evidence="5">
    <location>
        <begin position="522"/>
        <end position="548"/>
    </location>
</feature>
<evidence type="ECO:0000256" key="5">
    <source>
        <dbReference type="SAM" id="MobiDB-lite"/>
    </source>
</evidence>
<dbReference type="Gene3D" id="6.10.20.170">
    <property type="match status" value="1"/>
</dbReference>
<dbReference type="PANTHER" id="PTHR14030">
    <property type="entry name" value="MITOTIC CHECKPOINT SERINE/THREONINE-PROTEIN KINASE BUB1"/>
    <property type="match status" value="1"/>
</dbReference>
<protein>
    <submittedName>
        <fullName evidence="8">Uncharacterized protein</fullName>
    </submittedName>
</protein>
<dbReference type="FunFam" id="1.25.40.430:FF:000003">
    <property type="entry name" value="Checkpoint serine/threonine-protein kinase BUB1"/>
    <property type="match status" value="1"/>
</dbReference>
<feature type="region of interest" description="Disordered" evidence="5">
    <location>
        <begin position="383"/>
        <end position="416"/>
    </location>
</feature>
<feature type="domain" description="Protein kinase" evidence="6">
    <location>
        <begin position="925"/>
        <end position="1274"/>
    </location>
</feature>
<dbReference type="Pfam" id="PF08171">
    <property type="entry name" value="Mad3_BUB1_II"/>
    <property type="match status" value="1"/>
</dbReference>
<feature type="region of interest" description="Disordered" evidence="5">
    <location>
        <begin position="564"/>
        <end position="715"/>
    </location>
</feature>
<dbReference type="GO" id="GO:0032991">
    <property type="term" value="C:protein-containing complex"/>
    <property type="evidence" value="ECO:0007669"/>
    <property type="project" value="UniProtKB-ARBA"/>
</dbReference>
<dbReference type="SUPFAM" id="SSF56112">
    <property type="entry name" value="Protein kinase-like (PK-like)"/>
    <property type="match status" value="1"/>
</dbReference>
<feature type="compositionally biased region" description="Acidic residues" evidence="5">
    <location>
        <begin position="578"/>
        <end position="588"/>
    </location>
</feature>
<accession>A0AAD5WQZ7</accession>
<dbReference type="GO" id="GO:0005634">
    <property type="term" value="C:nucleus"/>
    <property type="evidence" value="ECO:0007669"/>
    <property type="project" value="TreeGrafter"/>
</dbReference>
<proteinExistence type="predicted"/>
<dbReference type="PROSITE" id="PS50011">
    <property type="entry name" value="PROTEIN_KINASE_DOM"/>
    <property type="match status" value="1"/>
</dbReference>
<keyword evidence="2" id="KW-0158">Chromosome</keyword>
<dbReference type="GO" id="GO:0051754">
    <property type="term" value="P:meiotic sister chromatid cohesion, centromeric"/>
    <property type="evidence" value="ECO:0007669"/>
    <property type="project" value="TreeGrafter"/>
</dbReference>
<dbReference type="PROSITE" id="PS51489">
    <property type="entry name" value="BUB1_N"/>
    <property type="match status" value="1"/>
</dbReference>
<evidence type="ECO:0000256" key="3">
    <source>
        <dbReference type="ARBA" id="ARBA00022838"/>
    </source>
</evidence>
<dbReference type="PROSITE" id="PS00108">
    <property type="entry name" value="PROTEIN_KINASE_ST"/>
    <property type="match status" value="1"/>
</dbReference>
<dbReference type="EMBL" id="JAKWBI020000189">
    <property type="protein sequence ID" value="KAJ2899743.1"/>
    <property type="molecule type" value="Genomic_DNA"/>
</dbReference>
<dbReference type="InterPro" id="IPR011009">
    <property type="entry name" value="Kinase-like_dom_sf"/>
</dbReference>
<dbReference type="SMART" id="SM00220">
    <property type="entry name" value="S_TKc"/>
    <property type="match status" value="1"/>
</dbReference>
<dbReference type="InterPro" id="IPR015661">
    <property type="entry name" value="Bub1/Mad3"/>
</dbReference>
<feature type="compositionally biased region" description="Acidic residues" evidence="5">
    <location>
        <begin position="670"/>
        <end position="688"/>
    </location>
</feature>
<evidence type="ECO:0000259" key="7">
    <source>
        <dbReference type="PROSITE" id="PS51489"/>
    </source>
</evidence>
<keyword evidence="9" id="KW-1185">Reference proteome</keyword>
<dbReference type="GO" id="GO:0000776">
    <property type="term" value="C:kinetochore"/>
    <property type="evidence" value="ECO:0007669"/>
    <property type="project" value="UniProtKB-KW"/>
</dbReference>
<organism evidence="8 9">
    <name type="scientific">Zalerion maritima</name>
    <dbReference type="NCBI Taxonomy" id="339359"/>
    <lineage>
        <taxon>Eukaryota</taxon>
        <taxon>Fungi</taxon>
        <taxon>Dikarya</taxon>
        <taxon>Ascomycota</taxon>
        <taxon>Pezizomycotina</taxon>
        <taxon>Sordariomycetes</taxon>
        <taxon>Lulworthiomycetidae</taxon>
        <taxon>Lulworthiales</taxon>
        <taxon>Lulworthiaceae</taxon>
        <taxon>Zalerion</taxon>
    </lineage>
</organism>
<dbReference type="Pfam" id="PF08311">
    <property type="entry name" value="Mad3_BUB1_I"/>
    <property type="match status" value="1"/>
</dbReference>
<name>A0AAD5WQZ7_9PEZI</name>
<evidence type="ECO:0000256" key="4">
    <source>
        <dbReference type="ARBA" id="ARBA00023328"/>
    </source>
</evidence>
<comment type="caution">
    <text evidence="8">The sequence shown here is derived from an EMBL/GenBank/DDBJ whole genome shotgun (WGS) entry which is preliminary data.</text>
</comment>